<dbReference type="Proteomes" id="UP000823399">
    <property type="component" value="Unassembled WGS sequence"/>
</dbReference>
<accession>A0A9P7K0L5</accession>
<evidence type="ECO:0000256" key="1">
    <source>
        <dbReference type="SAM" id="MobiDB-lite"/>
    </source>
</evidence>
<dbReference type="RefSeq" id="XP_041299637.1">
    <property type="nucleotide sequence ID" value="XM_041433223.1"/>
</dbReference>
<evidence type="ECO:0000259" key="3">
    <source>
        <dbReference type="Pfam" id="PF20149"/>
    </source>
</evidence>
<name>A0A9P7K0L5_9AGAM</name>
<evidence type="ECO:0000256" key="2">
    <source>
        <dbReference type="SAM" id="Phobius"/>
    </source>
</evidence>
<comment type="caution">
    <text evidence="4">The sequence shown here is derived from an EMBL/GenBank/DDBJ whole genome shotgun (WGS) entry which is preliminary data.</text>
</comment>
<dbReference type="OrthoDB" id="2675583at2759"/>
<keyword evidence="2" id="KW-1133">Transmembrane helix</keyword>
<evidence type="ECO:0000313" key="4">
    <source>
        <dbReference type="EMBL" id="KAG2119811.1"/>
    </source>
</evidence>
<proteinExistence type="predicted"/>
<dbReference type="Pfam" id="PF20149">
    <property type="entry name" value="DUF6532"/>
    <property type="match status" value="1"/>
</dbReference>
<feature type="transmembrane region" description="Helical" evidence="2">
    <location>
        <begin position="597"/>
        <end position="618"/>
    </location>
</feature>
<keyword evidence="2" id="KW-0472">Membrane</keyword>
<feature type="compositionally biased region" description="Polar residues" evidence="1">
    <location>
        <begin position="76"/>
        <end position="87"/>
    </location>
</feature>
<dbReference type="AlphaFoldDB" id="A0A9P7K0L5"/>
<feature type="region of interest" description="Disordered" evidence="1">
    <location>
        <begin position="271"/>
        <end position="331"/>
    </location>
</feature>
<sequence>MPDSPKKKRAKRKAVENDLKALKPKRSRAQHEVPSVMAPDMDDSQHPRRSGHPGMGKGGRNAQLERLDAILDAPAQASQPKGSNSFDLTVPVNPVAPEPPRKGCGSHSKVTALIIQQKKQPPPPYHISEQPIPNATTPNATTPNTTIPNAKIPRAQPKAKAIVPPHPSMETVKSQPAFIQCEDGGRFGFSPPIVPPGTEPDLQALNNSFVAAAKVKHVLSTSNASQSQLPGIVPDASGSHLISGEDSSQTALLRTTTPITAAGIHFYQSLDPALRPTGSQSTESESSNISEGESSSDKDSEDQQIGWGAVGGRHSTHPGFSGEERPSQPQVVSALPPDFEFQYSHDEDDQVAEKNLAVNSYSSDSTDVRSIPEPDDVLKFYHEKNGRPQMPDPELLDLLRVAETTTTDSKVNLQAAKASVKSKEVEGPNATQLGWYGPRWKSFLENAKGECRAQQALENPFPKLVEDLLISITESLSASLMSWLKMVDKSNPLYDDLATWCSNLKKIAIAIAPSAYNLVPPATIPVQEHAAWIEEAATNLLENSMFLHNGVDELGKTRNFAHPGLREVTILFLYTGSYRIARRWPDIFKKEIPLTCLALVCTVVFSLMLFNCIFNGLVKNGNRKSFPKFIAKEYEPIYKTMLELLRTVMEDPYHGPRLVQQLRAWAEAGWEESCKLDGIDPSKR</sequence>
<dbReference type="EMBL" id="JABBWM010000002">
    <property type="protein sequence ID" value="KAG2119811.1"/>
    <property type="molecule type" value="Genomic_DNA"/>
</dbReference>
<feature type="compositionally biased region" description="Low complexity" evidence="1">
    <location>
        <begin position="279"/>
        <end position="293"/>
    </location>
</feature>
<feature type="domain" description="DUF6532" evidence="3">
    <location>
        <begin position="447"/>
        <end position="647"/>
    </location>
</feature>
<feature type="region of interest" description="Disordered" evidence="1">
    <location>
        <begin position="1"/>
        <end position="106"/>
    </location>
</feature>
<dbReference type="GeneID" id="64695482"/>
<reference evidence="4" key="1">
    <citation type="journal article" date="2020" name="New Phytol.">
        <title>Comparative genomics reveals dynamic genome evolution in host specialist ectomycorrhizal fungi.</title>
        <authorList>
            <person name="Lofgren L.A."/>
            <person name="Nguyen N.H."/>
            <person name="Vilgalys R."/>
            <person name="Ruytinx J."/>
            <person name="Liao H.L."/>
            <person name="Branco S."/>
            <person name="Kuo A."/>
            <person name="LaButti K."/>
            <person name="Lipzen A."/>
            <person name="Andreopoulos W."/>
            <person name="Pangilinan J."/>
            <person name="Riley R."/>
            <person name="Hundley H."/>
            <person name="Na H."/>
            <person name="Barry K."/>
            <person name="Grigoriev I.V."/>
            <person name="Stajich J.E."/>
            <person name="Kennedy P.G."/>
        </authorList>
    </citation>
    <scope>NUCLEOTIDE SEQUENCE</scope>
    <source>
        <strain evidence="4">FC423</strain>
    </source>
</reference>
<dbReference type="InterPro" id="IPR045341">
    <property type="entry name" value="DUF6532"/>
</dbReference>
<gene>
    <name evidence="4" type="ORF">F5147DRAFT_647689</name>
</gene>
<organism evidence="4 5">
    <name type="scientific">Suillus discolor</name>
    <dbReference type="NCBI Taxonomy" id="1912936"/>
    <lineage>
        <taxon>Eukaryota</taxon>
        <taxon>Fungi</taxon>
        <taxon>Dikarya</taxon>
        <taxon>Basidiomycota</taxon>
        <taxon>Agaricomycotina</taxon>
        <taxon>Agaricomycetes</taxon>
        <taxon>Agaricomycetidae</taxon>
        <taxon>Boletales</taxon>
        <taxon>Suillineae</taxon>
        <taxon>Suillaceae</taxon>
        <taxon>Suillus</taxon>
    </lineage>
</organism>
<protein>
    <recommendedName>
        <fullName evidence="3">DUF6532 domain-containing protein</fullName>
    </recommendedName>
</protein>
<feature type="compositionally biased region" description="Basic residues" evidence="1">
    <location>
        <begin position="1"/>
        <end position="12"/>
    </location>
</feature>
<keyword evidence="2" id="KW-0812">Transmembrane</keyword>
<keyword evidence="5" id="KW-1185">Reference proteome</keyword>
<evidence type="ECO:0000313" key="5">
    <source>
        <dbReference type="Proteomes" id="UP000823399"/>
    </source>
</evidence>